<organism evidence="1 2">
    <name type="scientific">Catharanthus roseus</name>
    <name type="common">Madagascar periwinkle</name>
    <name type="synonym">Vinca rosea</name>
    <dbReference type="NCBI Taxonomy" id="4058"/>
    <lineage>
        <taxon>Eukaryota</taxon>
        <taxon>Viridiplantae</taxon>
        <taxon>Streptophyta</taxon>
        <taxon>Embryophyta</taxon>
        <taxon>Tracheophyta</taxon>
        <taxon>Spermatophyta</taxon>
        <taxon>Magnoliopsida</taxon>
        <taxon>eudicotyledons</taxon>
        <taxon>Gunneridae</taxon>
        <taxon>Pentapetalae</taxon>
        <taxon>asterids</taxon>
        <taxon>lamiids</taxon>
        <taxon>Gentianales</taxon>
        <taxon>Apocynaceae</taxon>
        <taxon>Rauvolfioideae</taxon>
        <taxon>Vinceae</taxon>
        <taxon>Catharanthinae</taxon>
        <taxon>Catharanthus</taxon>
    </lineage>
</organism>
<proteinExistence type="predicted"/>
<accession>A0ACC0BHK4</accession>
<protein>
    <submittedName>
        <fullName evidence="1">Uncharacterized protein</fullName>
    </submittedName>
</protein>
<evidence type="ECO:0000313" key="2">
    <source>
        <dbReference type="Proteomes" id="UP001060085"/>
    </source>
</evidence>
<dbReference type="Proteomes" id="UP001060085">
    <property type="component" value="Linkage Group LG03"/>
</dbReference>
<evidence type="ECO:0000313" key="1">
    <source>
        <dbReference type="EMBL" id="KAI5672151.1"/>
    </source>
</evidence>
<name>A0ACC0BHK4_CATRO</name>
<gene>
    <name evidence="1" type="ORF">M9H77_12515</name>
</gene>
<dbReference type="EMBL" id="CM044703">
    <property type="protein sequence ID" value="KAI5672151.1"/>
    <property type="molecule type" value="Genomic_DNA"/>
</dbReference>
<reference evidence="2" key="1">
    <citation type="journal article" date="2023" name="Nat. Plants">
        <title>Single-cell RNA sequencing provides a high-resolution roadmap for understanding the multicellular compartmentation of specialized metabolism.</title>
        <authorList>
            <person name="Sun S."/>
            <person name="Shen X."/>
            <person name="Li Y."/>
            <person name="Li Y."/>
            <person name="Wang S."/>
            <person name="Li R."/>
            <person name="Zhang H."/>
            <person name="Shen G."/>
            <person name="Guo B."/>
            <person name="Wei J."/>
            <person name="Xu J."/>
            <person name="St-Pierre B."/>
            <person name="Chen S."/>
            <person name="Sun C."/>
        </authorList>
    </citation>
    <scope>NUCLEOTIDE SEQUENCE [LARGE SCALE GENOMIC DNA]</scope>
</reference>
<keyword evidence="2" id="KW-1185">Reference proteome</keyword>
<comment type="caution">
    <text evidence="1">The sequence shown here is derived from an EMBL/GenBank/DDBJ whole genome shotgun (WGS) entry which is preliminary data.</text>
</comment>
<sequence length="161" mass="18995">MDPFEDFEQENVGFEFFKHFPPDGRKNEQTFAQSGESLLGNEDTNTFKEFLEPEEYIDHGHLFTKNRIFNSKDELVDWAKQTAMKVNTYLIVNRYQKSRTSDRRPYVTLACKRGGSVRKKWKQIVTDVEEEVPIKRQGPYRTKKCQCPFKLKGEQMATIEN</sequence>